<protein>
    <recommendedName>
        <fullName evidence="6">BIG2 domain-containing protein</fullName>
    </recommendedName>
</protein>
<evidence type="ECO:0000313" key="4">
    <source>
        <dbReference type="EMBL" id="ATW25588.1"/>
    </source>
</evidence>
<dbReference type="KEGG" id="fwa:DCMF_13215"/>
<evidence type="ECO:0000256" key="1">
    <source>
        <dbReference type="SAM" id="MobiDB-lite"/>
    </source>
</evidence>
<dbReference type="Proteomes" id="UP000323521">
    <property type="component" value="Chromosome"/>
</dbReference>
<gene>
    <name evidence="4" type="ORF">DCMF_13215</name>
</gene>
<keyword evidence="2" id="KW-0812">Transmembrane</keyword>
<feature type="region of interest" description="Disordered" evidence="1">
    <location>
        <begin position="167"/>
        <end position="253"/>
    </location>
</feature>
<proteinExistence type="predicted"/>
<dbReference type="Gene3D" id="2.60.40.1080">
    <property type="match status" value="1"/>
</dbReference>
<sequence length="444" mass="47209">MKPRTWRKALVLPTAVLLLGMLSPVALAYFDRGPINVEVGQSAVTLKEGESVTVTVKVTPDSDSQLPGCGMAECPQTCGEKNCLNDDGECMCNGLEYQTYYADVKTATSDAGVATVSHNGGVVSIKGVAPGEATITVTGMLRQYREDAKTIQVTVVAKAEVTAPVVEPKPVEDSKPVTEQQSSGGKKEPDSKPVVKPVKPASGEGQKPAEDVPAAEEPSLDGQLAGTGSEDTHPSTDSAPQSEDEDTRTVMSDHGPILFVPIREDTLMGKAELEQVMGRQSSVTFEKKDEADNVLYSWSFDGQHVTAPADIDLTIRTSSQGTAELQKATKGEKALYLAFSHEGPLPGTATVYLRVQDVFANGTRLSFYYYDSQSGAARLQAENLLVENGCVGIPLEHCSQYILTEGSLAAAGSTAWIWGIIAVVVILLVIVLLVIKTKGRHKAA</sequence>
<feature type="transmembrane region" description="Helical" evidence="2">
    <location>
        <begin position="415"/>
        <end position="435"/>
    </location>
</feature>
<keyword evidence="3" id="KW-0732">Signal</keyword>
<feature type="signal peptide" evidence="3">
    <location>
        <begin position="1"/>
        <end position="28"/>
    </location>
</feature>
<organism evidence="4 5">
    <name type="scientific">Formimonas warabiya</name>
    <dbReference type="NCBI Taxonomy" id="1761012"/>
    <lineage>
        <taxon>Bacteria</taxon>
        <taxon>Bacillati</taxon>
        <taxon>Bacillota</taxon>
        <taxon>Clostridia</taxon>
        <taxon>Eubacteriales</taxon>
        <taxon>Peptococcaceae</taxon>
        <taxon>Candidatus Formimonas</taxon>
    </lineage>
</organism>
<keyword evidence="5" id="KW-1185">Reference proteome</keyword>
<evidence type="ECO:0000313" key="5">
    <source>
        <dbReference type="Proteomes" id="UP000323521"/>
    </source>
</evidence>
<feature type="chain" id="PRO_5018251595" description="BIG2 domain-containing protein" evidence="3">
    <location>
        <begin position="29"/>
        <end position="444"/>
    </location>
</feature>
<dbReference type="AlphaFoldDB" id="A0A3G1KSZ9"/>
<accession>A0A3G1KSZ9</accession>
<keyword evidence="2" id="KW-1133">Transmembrane helix</keyword>
<dbReference type="OrthoDB" id="2068622at2"/>
<evidence type="ECO:0008006" key="6">
    <source>
        <dbReference type="Google" id="ProtNLM"/>
    </source>
</evidence>
<dbReference type="EMBL" id="CP017634">
    <property type="protein sequence ID" value="ATW25588.1"/>
    <property type="molecule type" value="Genomic_DNA"/>
</dbReference>
<dbReference type="RefSeq" id="WP_148134844.1">
    <property type="nucleotide sequence ID" value="NZ_CP017634.1"/>
</dbReference>
<name>A0A3G1KSZ9_FORW1</name>
<reference evidence="4 5" key="1">
    <citation type="submission" date="2016-10" db="EMBL/GenBank/DDBJ databases">
        <title>Complete Genome Sequence of Peptococcaceae strain DCMF.</title>
        <authorList>
            <person name="Edwards R.J."/>
            <person name="Holland S.I."/>
            <person name="Deshpande N.P."/>
            <person name="Wong Y.K."/>
            <person name="Ertan H."/>
            <person name="Manefield M."/>
            <person name="Russell T.L."/>
            <person name="Lee M.J."/>
        </authorList>
    </citation>
    <scope>NUCLEOTIDE SEQUENCE [LARGE SCALE GENOMIC DNA]</scope>
    <source>
        <strain evidence="4 5">DCMF</strain>
    </source>
</reference>
<keyword evidence="2" id="KW-0472">Membrane</keyword>
<evidence type="ECO:0000256" key="3">
    <source>
        <dbReference type="SAM" id="SignalP"/>
    </source>
</evidence>
<evidence type="ECO:0000256" key="2">
    <source>
        <dbReference type="SAM" id="Phobius"/>
    </source>
</evidence>